<proteinExistence type="predicted"/>
<dbReference type="SUPFAM" id="SSF100950">
    <property type="entry name" value="NagB/RpiA/CoA transferase-like"/>
    <property type="match status" value="1"/>
</dbReference>
<dbReference type="PANTHER" id="PTHR28629">
    <property type="entry name" value="TRIOKINASE/FMN CYCLASE"/>
    <property type="match status" value="1"/>
</dbReference>
<dbReference type="EMBL" id="QZCG01000004">
    <property type="protein sequence ID" value="RJE86553.1"/>
    <property type="molecule type" value="Genomic_DNA"/>
</dbReference>
<dbReference type="PANTHER" id="PTHR28629:SF4">
    <property type="entry name" value="TRIOKINASE_FMN CYCLASE"/>
    <property type="match status" value="1"/>
</dbReference>
<dbReference type="InterPro" id="IPR036388">
    <property type="entry name" value="WH-like_DNA-bd_sf"/>
</dbReference>
<keyword evidence="3" id="KW-0418">Kinase</keyword>
<dbReference type="GO" id="GO:0005829">
    <property type="term" value="C:cytosol"/>
    <property type="evidence" value="ECO:0007669"/>
    <property type="project" value="TreeGrafter"/>
</dbReference>
<dbReference type="AlphaFoldDB" id="A0A418T046"/>
<dbReference type="InterPro" id="IPR037171">
    <property type="entry name" value="NagB/RpiA_transferase-like"/>
</dbReference>
<name>A0A418T046_9RHOB</name>
<protein>
    <submittedName>
        <fullName evidence="3">3,4-dihydroxy-2-butanone kinase</fullName>
    </submittedName>
</protein>
<evidence type="ECO:0000259" key="2">
    <source>
        <dbReference type="PROSITE" id="PS51481"/>
    </source>
</evidence>
<dbReference type="Gene3D" id="1.10.10.10">
    <property type="entry name" value="Winged helix-like DNA-binding domain superfamily/Winged helix DNA-binding domain"/>
    <property type="match status" value="1"/>
</dbReference>
<dbReference type="Gene3D" id="3.40.50.1360">
    <property type="match status" value="1"/>
</dbReference>
<evidence type="ECO:0000256" key="1">
    <source>
        <dbReference type="SAM" id="MobiDB-lite"/>
    </source>
</evidence>
<feature type="region of interest" description="Disordered" evidence="1">
    <location>
        <begin position="1"/>
        <end position="22"/>
    </location>
</feature>
<dbReference type="Pfam" id="PF02733">
    <property type="entry name" value="Dak1"/>
    <property type="match status" value="1"/>
</dbReference>
<sequence length="703" mass="73898">MSRRRATALPRGEGGAAEAKPRAPLRFGDDPLLWAAWLYYEDELTQSEIASVMGISRPTVIAYLAEAREQGIVNISINGDRFRALSLARQLSAHFGLKDCLVIPAEGGTASLIERLGRAGAQGLGWHLRAGDMIGIGWGRTMLAVAEAAGDSGLSDLTVMPATGAMTADLSYAPELCATRLAQNLSARMIPVSSPAILSDPGMRDGLLQEPVLAAQLSNLTRLDMVLLGLSPLRPGSTVEASGFLTTPEENRDNYRNAVGAIAGRFYDAAGKTVPGSLDGRTIGIDLPGLLRVPTRIGVCGGFDKVQAILGALRGELVNVLVTDSATAEGILRADGIEVQRQSLTRRPPTLPGRDRDEPPVMAGMQPVKKILNDPRDAVNEAIEGMLLAFPQYLRPIGGSLRSLARAHPAPSGKVGLVIGGGAGHEPMFLGYVGPGLADAAAIGNVFSSPPPDRILDCTRQADGGAGVLHVFGNYTGDTMNFEMAAEMAAAEGIAVRSVITTDDVASSPASDRAARRGTAGNAFVFKIAGAACDRMLSLDECERIAGKANAHTYSMGAGLSACSLPETGRPSFLLGPDEIELGVGIHGEPGVMRADLMTADGIADRIIETLIEDASLGAGARIALLLNTLGSTPMMELAIVNRRIHKRLAARKIEVVQSWLGDYCTSLDMAGLSVSMLVLDEELQDFLQHPCDSIALTFCPDA</sequence>
<keyword evidence="3" id="KW-0808">Transferase</keyword>
<feature type="domain" description="DhaK" evidence="2">
    <location>
        <begin position="374"/>
        <end position="697"/>
    </location>
</feature>
<evidence type="ECO:0000313" key="3">
    <source>
        <dbReference type="EMBL" id="RJE86553.1"/>
    </source>
</evidence>
<dbReference type="SUPFAM" id="SSF82549">
    <property type="entry name" value="DAK1/DegV-like"/>
    <property type="match status" value="1"/>
</dbReference>
<dbReference type="InterPro" id="IPR050861">
    <property type="entry name" value="Dihydroxyacetone_Kinase"/>
</dbReference>
<dbReference type="GO" id="GO:0019563">
    <property type="term" value="P:glycerol catabolic process"/>
    <property type="evidence" value="ECO:0007669"/>
    <property type="project" value="TreeGrafter"/>
</dbReference>
<dbReference type="PROSITE" id="PS51481">
    <property type="entry name" value="DHAK"/>
    <property type="match status" value="1"/>
</dbReference>
<reference evidence="4" key="1">
    <citation type="submission" date="2018-09" db="EMBL/GenBank/DDBJ databases">
        <title>Acidovorax cavernicola nov. sp. isolated from Gruta de las Maravillas (Aracena, Spain).</title>
        <authorList>
            <person name="Jurado V."/>
            <person name="Gutierrez-Patricio S."/>
            <person name="Gonzalez-Pimentel J.L."/>
            <person name="Miller A.Z."/>
            <person name="Laiz L."/>
            <person name="Saiz-Jimenez C."/>
        </authorList>
    </citation>
    <scope>NUCLEOTIDE SEQUENCE [LARGE SCALE GENOMIC DNA]</scope>
    <source>
        <strain evidence="4">1011MAR3C25</strain>
    </source>
</reference>
<evidence type="ECO:0000313" key="4">
    <source>
        <dbReference type="Proteomes" id="UP000284202"/>
    </source>
</evidence>
<dbReference type="SUPFAM" id="SSF88659">
    <property type="entry name" value="Sigma3 and sigma4 domains of RNA polymerase sigma factors"/>
    <property type="match status" value="1"/>
</dbReference>
<dbReference type="InterPro" id="IPR007324">
    <property type="entry name" value="Sugar-bd_dom_put"/>
</dbReference>
<dbReference type="OrthoDB" id="9806345at2"/>
<dbReference type="InterPro" id="IPR004006">
    <property type="entry name" value="DhaK_dom"/>
</dbReference>
<dbReference type="RefSeq" id="WP_119747457.1">
    <property type="nucleotide sequence ID" value="NZ_QZCG01000004.1"/>
</dbReference>
<organism evidence="3 4">
    <name type="scientific">Paracoccus onubensis</name>
    <dbReference type="NCBI Taxonomy" id="1675788"/>
    <lineage>
        <taxon>Bacteria</taxon>
        <taxon>Pseudomonadati</taxon>
        <taxon>Pseudomonadota</taxon>
        <taxon>Alphaproteobacteria</taxon>
        <taxon>Rhodobacterales</taxon>
        <taxon>Paracoccaceae</taxon>
        <taxon>Paracoccus</taxon>
    </lineage>
</organism>
<dbReference type="InterPro" id="IPR013324">
    <property type="entry name" value="RNA_pol_sigma_r3/r4-like"/>
</dbReference>
<dbReference type="FunFam" id="3.40.50.10440:FF:000001">
    <property type="entry name" value="Dihydroxyacetone kinase, DhaK subunit"/>
    <property type="match status" value="1"/>
</dbReference>
<comment type="caution">
    <text evidence="3">The sequence shown here is derived from an EMBL/GenBank/DDBJ whole genome shotgun (WGS) entry which is preliminary data.</text>
</comment>
<dbReference type="Gene3D" id="3.40.50.10440">
    <property type="entry name" value="Dihydroxyacetone kinase, domain 1"/>
    <property type="match status" value="1"/>
</dbReference>
<dbReference type="Gene3D" id="3.30.1180.20">
    <property type="entry name" value="Dihydroxyacetone kinase, domain 2"/>
    <property type="match status" value="1"/>
</dbReference>
<dbReference type="Proteomes" id="UP000284202">
    <property type="component" value="Unassembled WGS sequence"/>
</dbReference>
<dbReference type="Pfam" id="PF04198">
    <property type="entry name" value="Sugar-bind"/>
    <property type="match status" value="1"/>
</dbReference>
<accession>A0A418T046</accession>
<dbReference type="GO" id="GO:0030246">
    <property type="term" value="F:carbohydrate binding"/>
    <property type="evidence" value="ECO:0007669"/>
    <property type="project" value="InterPro"/>
</dbReference>
<keyword evidence="4" id="KW-1185">Reference proteome</keyword>
<dbReference type="GO" id="GO:0004371">
    <property type="term" value="F:glycerone kinase activity"/>
    <property type="evidence" value="ECO:0007669"/>
    <property type="project" value="InterPro"/>
</dbReference>
<gene>
    <name evidence="3" type="ORF">D3P04_07520</name>
</gene>